<dbReference type="Gramene" id="PNT63074">
    <property type="protein sequence ID" value="PNT63074"/>
    <property type="gene ID" value="BRADI_4g11114v3"/>
</dbReference>
<reference evidence="2" key="3">
    <citation type="submission" date="2018-08" db="UniProtKB">
        <authorList>
            <consortium name="EnsemblPlants"/>
        </authorList>
    </citation>
    <scope>IDENTIFICATION</scope>
    <source>
        <strain evidence="2">cv. Bd21</strain>
    </source>
</reference>
<gene>
    <name evidence="1" type="ORF">BRADI_4g11114v3</name>
</gene>
<dbReference type="EnsemblPlants" id="PNT63074">
    <property type="protein sequence ID" value="PNT63074"/>
    <property type="gene ID" value="BRADI_4g11114v3"/>
</dbReference>
<reference evidence="1 2" key="1">
    <citation type="journal article" date="2010" name="Nature">
        <title>Genome sequencing and analysis of the model grass Brachypodium distachyon.</title>
        <authorList>
            <consortium name="International Brachypodium Initiative"/>
        </authorList>
    </citation>
    <scope>NUCLEOTIDE SEQUENCE [LARGE SCALE GENOMIC DNA]</scope>
    <source>
        <strain evidence="1 2">Bd21</strain>
    </source>
</reference>
<organism evidence="1">
    <name type="scientific">Brachypodium distachyon</name>
    <name type="common">Purple false brome</name>
    <name type="synonym">Trachynia distachya</name>
    <dbReference type="NCBI Taxonomy" id="15368"/>
    <lineage>
        <taxon>Eukaryota</taxon>
        <taxon>Viridiplantae</taxon>
        <taxon>Streptophyta</taxon>
        <taxon>Embryophyta</taxon>
        <taxon>Tracheophyta</taxon>
        <taxon>Spermatophyta</taxon>
        <taxon>Magnoliopsida</taxon>
        <taxon>Liliopsida</taxon>
        <taxon>Poales</taxon>
        <taxon>Poaceae</taxon>
        <taxon>BOP clade</taxon>
        <taxon>Pooideae</taxon>
        <taxon>Stipodae</taxon>
        <taxon>Brachypodieae</taxon>
        <taxon>Brachypodium</taxon>
    </lineage>
</organism>
<protein>
    <submittedName>
        <fullName evidence="1 2">Uncharacterized protein</fullName>
    </submittedName>
</protein>
<sequence>MGKGLLGFQNFSLATGRLSTTTTSFLPRQSSPWGTLGFARNRVG</sequence>
<accession>A0A2K2CM18</accession>
<evidence type="ECO:0000313" key="3">
    <source>
        <dbReference type="Proteomes" id="UP000008810"/>
    </source>
</evidence>
<evidence type="ECO:0000313" key="1">
    <source>
        <dbReference type="EMBL" id="PNT63074.1"/>
    </source>
</evidence>
<dbReference type="InParanoid" id="A0A2K2CM18"/>
<evidence type="ECO:0000313" key="2">
    <source>
        <dbReference type="EnsemblPlants" id="PNT63074"/>
    </source>
</evidence>
<reference evidence="1" key="2">
    <citation type="submission" date="2017-06" db="EMBL/GenBank/DDBJ databases">
        <title>WGS assembly of Brachypodium distachyon.</title>
        <authorList>
            <consortium name="The International Brachypodium Initiative"/>
            <person name="Lucas S."/>
            <person name="Harmon-Smith M."/>
            <person name="Lail K."/>
            <person name="Tice H."/>
            <person name="Grimwood J."/>
            <person name="Bruce D."/>
            <person name="Barry K."/>
            <person name="Shu S."/>
            <person name="Lindquist E."/>
            <person name="Wang M."/>
            <person name="Pitluck S."/>
            <person name="Vogel J.P."/>
            <person name="Garvin D.F."/>
            <person name="Mockler T.C."/>
            <person name="Schmutz J."/>
            <person name="Rokhsar D."/>
            <person name="Bevan M.W."/>
        </authorList>
    </citation>
    <scope>NUCLEOTIDE SEQUENCE</scope>
    <source>
        <strain evidence="1">Bd21</strain>
    </source>
</reference>
<dbReference type="AlphaFoldDB" id="A0A2K2CM18"/>
<dbReference type="Proteomes" id="UP000008810">
    <property type="component" value="Chromosome 4"/>
</dbReference>
<keyword evidence="3" id="KW-1185">Reference proteome</keyword>
<dbReference type="EMBL" id="CM000883">
    <property type="protein sequence ID" value="PNT63074.1"/>
    <property type="molecule type" value="Genomic_DNA"/>
</dbReference>
<proteinExistence type="predicted"/>
<name>A0A2K2CM18_BRADI</name>